<gene>
    <name evidence="2" type="ORF">GCM10010833_08360</name>
</gene>
<comment type="caution">
    <text evidence="2">The sequence shown here is derived from an EMBL/GenBank/DDBJ whole genome shotgun (WGS) entry which is preliminary data.</text>
</comment>
<name>A0ABQ1J0N5_9SPHN</name>
<organism evidence="2 3">
    <name type="scientific">Blastomonas aquatica</name>
    <dbReference type="NCBI Taxonomy" id="1510276"/>
    <lineage>
        <taxon>Bacteria</taxon>
        <taxon>Pseudomonadati</taxon>
        <taxon>Pseudomonadota</taxon>
        <taxon>Alphaproteobacteria</taxon>
        <taxon>Sphingomonadales</taxon>
        <taxon>Sphingomonadaceae</taxon>
        <taxon>Blastomonas</taxon>
    </lineage>
</organism>
<dbReference type="Proteomes" id="UP000614261">
    <property type="component" value="Unassembled WGS sequence"/>
</dbReference>
<keyword evidence="3" id="KW-1185">Reference proteome</keyword>
<evidence type="ECO:0000313" key="3">
    <source>
        <dbReference type="Proteomes" id="UP000614261"/>
    </source>
</evidence>
<protein>
    <recommendedName>
        <fullName evidence="4">Conjugal transfer protein TrbK</fullName>
    </recommendedName>
</protein>
<evidence type="ECO:0000313" key="2">
    <source>
        <dbReference type="EMBL" id="GGB55978.1"/>
    </source>
</evidence>
<sequence length="104" mass="11171">MPRAKRKAVSASGASGPATEMSRTVRLAAAAAFGGLLMAITAVSANRAPATPATGVSHSDAVPDSGPHSEQLSRCRMITVAEPRCEAVWDEKRRRFFRREEHRP</sequence>
<dbReference type="EMBL" id="BMGD01000002">
    <property type="protein sequence ID" value="GGB55978.1"/>
    <property type="molecule type" value="Genomic_DNA"/>
</dbReference>
<dbReference type="RefSeq" id="WP_376857081.1">
    <property type="nucleotide sequence ID" value="NZ_JBHRVH010000001.1"/>
</dbReference>
<reference evidence="3" key="1">
    <citation type="journal article" date="2019" name="Int. J. Syst. Evol. Microbiol.">
        <title>The Global Catalogue of Microorganisms (GCM) 10K type strain sequencing project: providing services to taxonomists for standard genome sequencing and annotation.</title>
        <authorList>
            <consortium name="The Broad Institute Genomics Platform"/>
            <consortium name="The Broad Institute Genome Sequencing Center for Infectious Disease"/>
            <person name="Wu L."/>
            <person name="Ma J."/>
        </authorList>
    </citation>
    <scope>NUCLEOTIDE SEQUENCE [LARGE SCALE GENOMIC DNA]</scope>
    <source>
        <strain evidence="3">CGMCC 1.12851</strain>
    </source>
</reference>
<feature type="region of interest" description="Disordered" evidence="1">
    <location>
        <begin position="48"/>
        <end position="71"/>
    </location>
</feature>
<dbReference type="NCBIfam" id="TIGR04360">
    <property type="entry name" value="other_trbK"/>
    <property type="match status" value="1"/>
</dbReference>
<accession>A0ABQ1J0N5</accession>
<dbReference type="InterPro" id="IPR027587">
    <property type="entry name" value="TrbK"/>
</dbReference>
<dbReference type="Pfam" id="PF20084">
    <property type="entry name" value="TrbK"/>
    <property type="match status" value="1"/>
</dbReference>
<proteinExistence type="predicted"/>
<evidence type="ECO:0008006" key="4">
    <source>
        <dbReference type="Google" id="ProtNLM"/>
    </source>
</evidence>
<evidence type="ECO:0000256" key="1">
    <source>
        <dbReference type="SAM" id="MobiDB-lite"/>
    </source>
</evidence>
<feature type="region of interest" description="Disordered" evidence="1">
    <location>
        <begin position="1"/>
        <end position="21"/>
    </location>
</feature>